<feature type="domain" description="Aldehyde dehydrogenase" evidence="5">
    <location>
        <begin position="27"/>
        <end position="487"/>
    </location>
</feature>
<accession>A0A411YJR3</accession>
<dbReference type="Gene3D" id="3.40.605.10">
    <property type="entry name" value="Aldehyde Dehydrogenase, Chain A, domain 1"/>
    <property type="match status" value="1"/>
</dbReference>
<keyword evidence="7" id="KW-1185">Reference proteome</keyword>
<reference evidence="6 7" key="1">
    <citation type="submission" date="2019-01" db="EMBL/GenBank/DDBJ databases">
        <title>Egibacter rhizosphaerae EGI 80759T.</title>
        <authorList>
            <person name="Chen D.-D."/>
            <person name="Tian Y."/>
            <person name="Jiao J.-Y."/>
            <person name="Zhang X.-T."/>
            <person name="Zhang Y.-G."/>
            <person name="Zhang Y."/>
            <person name="Xiao M."/>
            <person name="Shu W.-S."/>
            <person name="Li W.-J."/>
        </authorList>
    </citation>
    <scope>NUCLEOTIDE SEQUENCE [LARGE SCALE GENOMIC DNA]</scope>
    <source>
        <strain evidence="6 7">EGI 80759</strain>
    </source>
</reference>
<comment type="similarity">
    <text evidence="1 4">Belongs to the aldehyde dehydrogenase family.</text>
</comment>
<dbReference type="PROSITE" id="PS00687">
    <property type="entry name" value="ALDEHYDE_DEHYDR_GLU"/>
    <property type="match status" value="1"/>
</dbReference>
<dbReference type="OrthoDB" id="6882680at2"/>
<dbReference type="InterPro" id="IPR015590">
    <property type="entry name" value="Aldehyde_DH_dom"/>
</dbReference>
<dbReference type="Pfam" id="PF00171">
    <property type="entry name" value="Aldedh"/>
    <property type="match status" value="1"/>
</dbReference>
<keyword evidence="2 4" id="KW-0560">Oxidoreductase</keyword>
<name>A0A411YJR3_9ACTN</name>
<gene>
    <name evidence="6" type="ORF">ER308_18905</name>
</gene>
<dbReference type="InterPro" id="IPR050740">
    <property type="entry name" value="Aldehyde_DH_Superfamily"/>
</dbReference>
<proteinExistence type="inferred from homology"/>
<organism evidence="6 7">
    <name type="scientific">Egibacter rhizosphaerae</name>
    <dbReference type="NCBI Taxonomy" id="1670831"/>
    <lineage>
        <taxon>Bacteria</taxon>
        <taxon>Bacillati</taxon>
        <taxon>Actinomycetota</taxon>
        <taxon>Nitriliruptoria</taxon>
        <taxon>Egibacterales</taxon>
        <taxon>Egibacteraceae</taxon>
        <taxon>Egibacter</taxon>
    </lineage>
</organism>
<sequence length="495" mass="52418">MTAGGSVTSGLREAGLLHSAALIGGRWVDADDGGSFGVVDPANGQELGRVARCGPAETRRAIEAAEAAQPAWRARTAKERARILRAWADLLSAHEDDLARLLTLEQGKPLAESRAEIAYGAAFFEWFGEQAKRLDGEVVPPHHADKRVLVTREPVGVTGGITPWNFPVAMPARKAAPALAAGCAMVLKPAEQTPLSALAVAELGVRAGLPPGVFNVVTGDAEDAPLIGEELTGNPTVRKVGFTGSTAVGKLLMAQCAPQVTRISLELGGNAPFIVFDDADLEAAIAGALICKFRNSGQTCISANRILVQDRIHDDFVDGLVKAASELPVGNGLDPDTRVGPLIDRQGYEKVADHVADARERGADVLLGGESHALGGTFWQPTVLSGVDETMAMSHDETFGPVAGVRRFRTEDEAITVANSTRYGLASYFYARDVARVWRVSEALEFGIVGVNTGLISTEIAPFGGYKESGLGREGSQHGIDDWVELKYHCLGEIE</sequence>
<dbReference type="KEGG" id="erz:ER308_18905"/>
<dbReference type="CDD" id="cd07103">
    <property type="entry name" value="ALDH_F5_SSADH_GabD"/>
    <property type="match status" value="1"/>
</dbReference>
<evidence type="ECO:0000256" key="1">
    <source>
        <dbReference type="ARBA" id="ARBA00009986"/>
    </source>
</evidence>
<dbReference type="InterPro" id="IPR010102">
    <property type="entry name" value="Succ_semiAld_DH"/>
</dbReference>
<evidence type="ECO:0000313" key="7">
    <source>
        <dbReference type="Proteomes" id="UP000291469"/>
    </source>
</evidence>
<dbReference type="InterPro" id="IPR016163">
    <property type="entry name" value="Ald_DH_C"/>
</dbReference>
<dbReference type="EMBL" id="CP036402">
    <property type="protein sequence ID" value="QBI21433.1"/>
    <property type="molecule type" value="Genomic_DNA"/>
</dbReference>
<dbReference type="GO" id="GO:0005829">
    <property type="term" value="C:cytosol"/>
    <property type="evidence" value="ECO:0007669"/>
    <property type="project" value="TreeGrafter"/>
</dbReference>
<dbReference type="InterPro" id="IPR016162">
    <property type="entry name" value="Ald_DH_N"/>
</dbReference>
<dbReference type="Proteomes" id="UP000291469">
    <property type="component" value="Chromosome"/>
</dbReference>
<dbReference type="AlphaFoldDB" id="A0A411YJR3"/>
<dbReference type="Gene3D" id="3.40.309.10">
    <property type="entry name" value="Aldehyde Dehydrogenase, Chain A, domain 2"/>
    <property type="match status" value="1"/>
</dbReference>
<dbReference type="PANTHER" id="PTHR43353">
    <property type="entry name" value="SUCCINATE-SEMIALDEHYDE DEHYDROGENASE, MITOCHONDRIAL"/>
    <property type="match status" value="1"/>
</dbReference>
<dbReference type="InterPro" id="IPR029510">
    <property type="entry name" value="Ald_DH_CS_GLU"/>
</dbReference>
<dbReference type="SUPFAM" id="SSF53720">
    <property type="entry name" value="ALDH-like"/>
    <property type="match status" value="1"/>
</dbReference>
<dbReference type="RefSeq" id="WP_131156425.1">
    <property type="nucleotide sequence ID" value="NZ_CP036402.1"/>
</dbReference>
<dbReference type="GO" id="GO:0009450">
    <property type="term" value="P:gamma-aminobutyric acid catabolic process"/>
    <property type="evidence" value="ECO:0007669"/>
    <property type="project" value="InterPro"/>
</dbReference>
<dbReference type="InterPro" id="IPR016161">
    <property type="entry name" value="Ald_DH/histidinol_DH"/>
</dbReference>
<evidence type="ECO:0000256" key="4">
    <source>
        <dbReference type="RuleBase" id="RU003345"/>
    </source>
</evidence>
<protein>
    <submittedName>
        <fullName evidence="6">NAD-dependent succinate-semialdehyde dehydrogenase</fullName>
    </submittedName>
</protein>
<evidence type="ECO:0000313" key="6">
    <source>
        <dbReference type="EMBL" id="QBI21433.1"/>
    </source>
</evidence>
<dbReference type="FunFam" id="3.40.605.10:FF:000005">
    <property type="entry name" value="Succinate-semialdehyde dehydrogenase I"/>
    <property type="match status" value="1"/>
</dbReference>
<dbReference type="FunFam" id="3.40.309.10:FF:000004">
    <property type="entry name" value="Succinate-semialdehyde dehydrogenase I"/>
    <property type="match status" value="1"/>
</dbReference>
<dbReference type="NCBIfam" id="TIGR01780">
    <property type="entry name" value="SSADH"/>
    <property type="match status" value="1"/>
</dbReference>
<evidence type="ECO:0000259" key="5">
    <source>
        <dbReference type="Pfam" id="PF00171"/>
    </source>
</evidence>
<feature type="active site" evidence="3">
    <location>
        <position position="266"/>
    </location>
</feature>
<evidence type="ECO:0000256" key="2">
    <source>
        <dbReference type="ARBA" id="ARBA00023002"/>
    </source>
</evidence>
<dbReference type="GO" id="GO:0004777">
    <property type="term" value="F:succinate-semialdehyde dehydrogenase (NAD+) activity"/>
    <property type="evidence" value="ECO:0007669"/>
    <property type="project" value="TreeGrafter"/>
</dbReference>
<dbReference type="PANTHER" id="PTHR43353:SF5">
    <property type="entry name" value="SUCCINATE-SEMIALDEHYDE DEHYDROGENASE, MITOCHONDRIAL"/>
    <property type="match status" value="1"/>
</dbReference>
<evidence type="ECO:0000256" key="3">
    <source>
        <dbReference type="PROSITE-ProRule" id="PRU10007"/>
    </source>
</evidence>